<dbReference type="EC" id="2.7.4.2" evidence="3"/>
<keyword evidence="8" id="KW-0547">Nucleotide-binding</keyword>
<dbReference type="GO" id="GO:0006695">
    <property type="term" value="P:cholesterol biosynthetic process"/>
    <property type="evidence" value="ECO:0007669"/>
    <property type="project" value="UniProtKB-KW"/>
</dbReference>
<evidence type="ECO:0000256" key="9">
    <source>
        <dbReference type="ARBA" id="ARBA00022777"/>
    </source>
</evidence>
<evidence type="ECO:0000256" key="17">
    <source>
        <dbReference type="ARBA" id="ARBA00034549"/>
    </source>
</evidence>
<keyword evidence="15" id="KW-1207">Sterol metabolism</keyword>
<reference evidence="19 20" key="1">
    <citation type="submission" date="2024-10" db="EMBL/GenBank/DDBJ databases">
        <authorList>
            <person name="Kim D."/>
        </authorList>
    </citation>
    <scope>NUCLEOTIDE SEQUENCE [LARGE SCALE GENOMIC DNA]</scope>
    <source>
        <strain evidence="19">BH-2024</strain>
    </source>
</reference>
<keyword evidence="13" id="KW-0756">Sterol biosynthesis</keyword>
<keyword evidence="6" id="KW-0153">Cholesterol metabolism</keyword>
<evidence type="ECO:0000256" key="5">
    <source>
        <dbReference type="ARBA" id="ARBA00022516"/>
    </source>
</evidence>
<feature type="compositionally biased region" description="Basic and acidic residues" evidence="18">
    <location>
        <begin position="217"/>
        <end position="228"/>
    </location>
</feature>
<evidence type="ECO:0000256" key="6">
    <source>
        <dbReference type="ARBA" id="ARBA00022548"/>
    </source>
</evidence>
<evidence type="ECO:0000256" key="8">
    <source>
        <dbReference type="ARBA" id="ARBA00022741"/>
    </source>
</evidence>
<feature type="region of interest" description="Disordered" evidence="18">
    <location>
        <begin position="208"/>
        <end position="228"/>
    </location>
</feature>
<evidence type="ECO:0000256" key="3">
    <source>
        <dbReference type="ARBA" id="ARBA00012958"/>
    </source>
</evidence>
<dbReference type="Gene3D" id="3.40.50.300">
    <property type="entry name" value="P-loop containing nucleotide triphosphate hydrolases"/>
    <property type="match status" value="1"/>
</dbReference>
<proteinExistence type="predicted"/>
<keyword evidence="10" id="KW-0152">Cholesterol biosynthesis</keyword>
<evidence type="ECO:0000313" key="19">
    <source>
        <dbReference type="EMBL" id="KAL3113470.1"/>
    </source>
</evidence>
<keyword evidence="7" id="KW-0808">Transferase</keyword>
<evidence type="ECO:0000256" key="13">
    <source>
        <dbReference type="ARBA" id="ARBA00023011"/>
    </source>
</evidence>
<evidence type="ECO:0000256" key="2">
    <source>
        <dbReference type="ARBA" id="ARBA00005017"/>
    </source>
</evidence>
<gene>
    <name evidence="19" type="ORF">niasHT_013580</name>
</gene>
<evidence type="ECO:0000256" key="18">
    <source>
        <dbReference type="SAM" id="MobiDB-lite"/>
    </source>
</evidence>
<dbReference type="InterPro" id="IPR027417">
    <property type="entry name" value="P-loop_NTPase"/>
</dbReference>
<keyword evidence="11" id="KW-0067">ATP-binding</keyword>
<dbReference type="GO" id="GO:0005524">
    <property type="term" value="F:ATP binding"/>
    <property type="evidence" value="ECO:0007669"/>
    <property type="project" value="UniProtKB-KW"/>
</dbReference>
<name>A0ABD2LFL9_9BILA</name>
<evidence type="ECO:0000256" key="11">
    <source>
        <dbReference type="ARBA" id="ARBA00022840"/>
    </source>
</evidence>
<keyword evidence="9" id="KW-0418">Kinase</keyword>
<evidence type="ECO:0000256" key="16">
    <source>
        <dbReference type="ARBA" id="ARBA00023221"/>
    </source>
</evidence>
<dbReference type="PANTHER" id="PTHR13101">
    <property type="entry name" value="PHOSPHOMEVALONATE KINASE"/>
    <property type="match status" value="1"/>
</dbReference>
<sequence length="228" mass="25647">MFAPLLPSSLKAFVCVSGKRKSGKDFLTLKLASALANRFPDFDVTICSLSNPLKDEFACLRGIDAARLKGDGPEKERVRKEMIEFGENLRAEDSAYFCRKAFAQRLTIHKATDDSSIAEIVLVSDCRRPSDIAFFRRLFPASVVLHLRVLCSLSTRQKRGFIFRNGVDDAESECALDEAEWDIVVENEEEQNGGKELERRIGEIVTELGTRMTPRKANSEGKRRKLAE</sequence>
<protein>
    <recommendedName>
        <fullName evidence="17">Phosphomevalonate kinase</fullName>
        <ecNumber evidence="3">2.7.4.2</ecNumber>
    </recommendedName>
</protein>
<keyword evidence="20" id="KW-1185">Reference proteome</keyword>
<dbReference type="Proteomes" id="UP001620626">
    <property type="component" value="Unassembled WGS sequence"/>
</dbReference>
<comment type="caution">
    <text evidence="19">The sequence shown here is derived from an EMBL/GenBank/DDBJ whole genome shotgun (WGS) entry which is preliminary data.</text>
</comment>
<evidence type="ECO:0000256" key="1">
    <source>
        <dbReference type="ARBA" id="ARBA00004514"/>
    </source>
</evidence>
<comment type="pathway">
    <text evidence="2">Isoprenoid biosynthesis; isopentenyl diphosphate biosynthesis via mevalonate pathway; isopentenyl diphosphate from (R)-mevalonate: step 2/3.</text>
</comment>
<accession>A0ABD2LFL9</accession>
<keyword evidence="16" id="KW-0753">Steroid metabolism</keyword>
<evidence type="ECO:0000256" key="7">
    <source>
        <dbReference type="ARBA" id="ARBA00022679"/>
    </source>
</evidence>
<keyword evidence="12" id="KW-0752">Steroid biosynthesis</keyword>
<evidence type="ECO:0000313" key="20">
    <source>
        <dbReference type="Proteomes" id="UP001620626"/>
    </source>
</evidence>
<evidence type="ECO:0000256" key="12">
    <source>
        <dbReference type="ARBA" id="ARBA00022955"/>
    </source>
</evidence>
<evidence type="ECO:0000256" key="10">
    <source>
        <dbReference type="ARBA" id="ARBA00022778"/>
    </source>
</evidence>
<dbReference type="EMBL" id="JBICBT010000446">
    <property type="protein sequence ID" value="KAL3113470.1"/>
    <property type="molecule type" value="Genomic_DNA"/>
</dbReference>
<dbReference type="GO" id="GO:0004631">
    <property type="term" value="F:phosphomevalonate kinase activity"/>
    <property type="evidence" value="ECO:0007669"/>
    <property type="project" value="UniProtKB-EC"/>
</dbReference>
<dbReference type="PANTHER" id="PTHR13101:SF1">
    <property type="entry name" value="PHOSPHOMEVALONATE KINASE"/>
    <property type="match status" value="1"/>
</dbReference>
<keyword evidence="14" id="KW-0443">Lipid metabolism</keyword>
<keyword evidence="4" id="KW-0963">Cytoplasm</keyword>
<organism evidence="19 20">
    <name type="scientific">Heterodera trifolii</name>
    <dbReference type="NCBI Taxonomy" id="157864"/>
    <lineage>
        <taxon>Eukaryota</taxon>
        <taxon>Metazoa</taxon>
        <taxon>Ecdysozoa</taxon>
        <taxon>Nematoda</taxon>
        <taxon>Chromadorea</taxon>
        <taxon>Rhabditida</taxon>
        <taxon>Tylenchina</taxon>
        <taxon>Tylenchomorpha</taxon>
        <taxon>Tylenchoidea</taxon>
        <taxon>Heteroderidae</taxon>
        <taxon>Heteroderinae</taxon>
        <taxon>Heterodera</taxon>
    </lineage>
</organism>
<keyword evidence="5" id="KW-0444">Lipid biosynthesis</keyword>
<dbReference type="GO" id="GO:0005829">
    <property type="term" value="C:cytosol"/>
    <property type="evidence" value="ECO:0007669"/>
    <property type="project" value="UniProtKB-SubCell"/>
</dbReference>
<evidence type="ECO:0000256" key="4">
    <source>
        <dbReference type="ARBA" id="ARBA00022490"/>
    </source>
</evidence>
<dbReference type="InterPro" id="IPR005919">
    <property type="entry name" value="Pmev_kin_anim"/>
</dbReference>
<evidence type="ECO:0000256" key="14">
    <source>
        <dbReference type="ARBA" id="ARBA00023098"/>
    </source>
</evidence>
<evidence type="ECO:0000256" key="15">
    <source>
        <dbReference type="ARBA" id="ARBA00023166"/>
    </source>
</evidence>
<dbReference type="Pfam" id="PF04275">
    <property type="entry name" value="P-mevalo_kinase"/>
    <property type="match status" value="1"/>
</dbReference>
<dbReference type="AlphaFoldDB" id="A0ABD2LFL9"/>
<comment type="subcellular location">
    <subcellularLocation>
        <location evidence="1">Cytoplasm</location>
        <location evidence="1">Cytosol</location>
    </subcellularLocation>
</comment>